<reference evidence="2 3" key="1">
    <citation type="submission" date="2020-02" db="EMBL/GenBank/DDBJ databases">
        <authorList>
            <person name="Li X.-J."/>
            <person name="Han X.-M."/>
        </authorList>
    </citation>
    <scope>NUCLEOTIDE SEQUENCE [LARGE SCALE GENOMIC DNA]</scope>
    <source>
        <strain evidence="2 3">CCTCC AB 2017055</strain>
    </source>
</reference>
<proteinExistence type="predicted"/>
<evidence type="ECO:0000313" key="2">
    <source>
        <dbReference type="EMBL" id="NEE01347.1"/>
    </source>
</evidence>
<keyword evidence="3" id="KW-1185">Reference proteome</keyword>
<dbReference type="Gene3D" id="2.30.30.440">
    <property type="entry name" value="Domain of unknown function DUF1918"/>
    <property type="match status" value="1"/>
</dbReference>
<protein>
    <submittedName>
        <fullName evidence="2">DUF1918 domain-containing protein</fullName>
    </submittedName>
</protein>
<dbReference type="AlphaFoldDB" id="A0A6L9S8G6"/>
<dbReference type="Pfam" id="PF08940">
    <property type="entry name" value="DUF1918"/>
    <property type="match status" value="1"/>
</dbReference>
<dbReference type="SUPFAM" id="SSF50118">
    <property type="entry name" value="Cell growth inhibitor/plasmid maintenance toxic component"/>
    <property type="match status" value="1"/>
</dbReference>
<dbReference type="Proteomes" id="UP000475214">
    <property type="component" value="Unassembled WGS sequence"/>
</dbReference>
<feature type="domain" description="DUF1918" evidence="1">
    <location>
        <begin position="1"/>
        <end position="58"/>
    </location>
</feature>
<organism evidence="2 3">
    <name type="scientific">Phytoactinopolyspora halotolerans</name>
    <dbReference type="NCBI Taxonomy" id="1981512"/>
    <lineage>
        <taxon>Bacteria</taxon>
        <taxon>Bacillati</taxon>
        <taxon>Actinomycetota</taxon>
        <taxon>Actinomycetes</taxon>
        <taxon>Jiangellales</taxon>
        <taxon>Jiangellaceae</taxon>
        <taxon>Phytoactinopolyspora</taxon>
    </lineage>
</organism>
<accession>A0A6L9S8G6</accession>
<name>A0A6L9S8G6_9ACTN</name>
<dbReference type="EMBL" id="JAAGOA010000009">
    <property type="protein sequence ID" value="NEE01347.1"/>
    <property type="molecule type" value="Genomic_DNA"/>
</dbReference>
<dbReference type="InterPro" id="IPR015035">
    <property type="entry name" value="DUF1918"/>
</dbReference>
<sequence length="67" mass="7069">MHARTGDHLVIEGAKVGVARRDGEILETHGPQGAPPFLVRWTDSGSEALVYPGPDAHVQPAENGGSR</sequence>
<comment type="caution">
    <text evidence="2">The sequence shown here is derived from an EMBL/GenBank/DDBJ whole genome shotgun (WGS) entry which is preliminary data.</text>
</comment>
<dbReference type="RefSeq" id="WP_163738785.1">
    <property type="nucleotide sequence ID" value="NZ_JAAGOA010000009.1"/>
</dbReference>
<evidence type="ECO:0000259" key="1">
    <source>
        <dbReference type="Pfam" id="PF08940"/>
    </source>
</evidence>
<gene>
    <name evidence="2" type="ORF">G1H10_14320</name>
</gene>
<evidence type="ECO:0000313" key="3">
    <source>
        <dbReference type="Proteomes" id="UP000475214"/>
    </source>
</evidence>